<feature type="transmembrane region" description="Helical" evidence="1">
    <location>
        <begin position="352"/>
        <end position="371"/>
    </location>
</feature>
<dbReference type="Proteomes" id="UP001431209">
    <property type="component" value="Unassembled WGS sequence"/>
</dbReference>
<accession>A0AAW2YVU4</accession>
<name>A0AAW2YVU4_9EUKA</name>
<keyword evidence="3" id="KW-1185">Reference proteome</keyword>
<feature type="transmembrane region" description="Helical" evidence="1">
    <location>
        <begin position="206"/>
        <end position="232"/>
    </location>
</feature>
<protein>
    <recommendedName>
        <fullName evidence="4">Gustatory receptor</fullName>
    </recommendedName>
</protein>
<feature type="transmembrane region" description="Helical" evidence="1">
    <location>
        <begin position="165"/>
        <end position="186"/>
    </location>
</feature>
<sequence>MISGLDFQYNSGYAKRKGTIIVIELSSPLVTLCPTYMKNNFYFLECSKQDCEKYFDKIMLQSDDRLLKLAIQSLPSWAVFVNRYSVPIYYSHRFRIFITTLVNIYIVISLIWGFYDLYKNLPIVGGAFRRVVGPIVSALEPMLRNRIVLLIPLLFSRLYATYENLIQPIISTLFYPVFQVLINILLPACQYVSGVCSRMYQASYPLLCLLKSGGQVVMEFASGVGWMLWSLLKAPVDLLMMINDFLYVHIQMFIQFLSVLLGFVVAFFKFFVYPIQKLAFLFGAVSEHKDTVKATVQTATTISEFKGLLDQIKSNYLTPISSLWAGIRRIIDSIIHTYNTKIRHHDVLLRRLLIAILCVSVVAALLLVFFLL</sequence>
<keyword evidence="1" id="KW-0472">Membrane</keyword>
<dbReference type="PANTHER" id="PTHR34553:SF4">
    <property type="entry name" value="G1_S-SPECIFIC CYCLIN-E PROTEIN"/>
    <property type="match status" value="1"/>
</dbReference>
<feature type="transmembrane region" description="Helical" evidence="1">
    <location>
        <begin position="252"/>
        <end position="272"/>
    </location>
</feature>
<keyword evidence="1" id="KW-1133">Transmembrane helix</keyword>
<organism evidence="2 3">
    <name type="scientific">Acrasis kona</name>
    <dbReference type="NCBI Taxonomy" id="1008807"/>
    <lineage>
        <taxon>Eukaryota</taxon>
        <taxon>Discoba</taxon>
        <taxon>Heterolobosea</taxon>
        <taxon>Tetramitia</taxon>
        <taxon>Eutetramitia</taxon>
        <taxon>Acrasidae</taxon>
        <taxon>Acrasis</taxon>
    </lineage>
</organism>
<feature type="transmembrane region" description="Helical" evidence="1">
    <location>
        <begin position="94"/>
        <end position="115"/>
    </location>
</feature>
<proteinExistence type="predicted"/>
<dbReference type="PANTHER" id="PTHR34553">
    <property type="entry name" value="OS05G0597400 PROTEIN"/>
    <property type="match status" value="1"/>
</dbReference>
<evidence type="ECO:0000313" key="2">
    <source>
        <dbReference type="EMBL" id="KAL0481250.1"/>
    </source>
</evidence>
<comment type="caution">
    <text evidence="2">The sequence shown here is derived from an EMBL/GenBank/DDBJ whole genome shotgun (WGS) entry which is preliminary data.</text>
</comment>
<reference evidence="2 3" key="1">
    <citation type="submission" date="2024-03" db="EMBL/GenBank/DDBJ databases">
        <title>The Acrasis kona genome and developmental transcriptomes reveal deep origins of eukaryotic multicellular pathways.</title>
        <authorList>
            <person name="Sheikh S."/>
            <person name="Fu C.-J."/>
            <person name="Brown M.W."/>
            <person name="Baldauf S.L."/>
        </authorList>
    </citation>
    <scope>NUCLEOTIDE SEQUENCE [LARGE SCALE GENOMIC DNA]</scope>
    <source>
        <strain evidence="2 3">ATCC MYA-3509</strain>
    </source>
</reference>
<evidence type="ECO:0000313" key="3">
    <source>
        <dbReference type="Proteomes" id="UP001431209"/>
    </source>
</evidence>
<evidence type="ECO:0008006" key="4">
    <source>
        <dbReference type="Google" id="ProtNLM"/>
    </source>
</evidence>
<evidence type="ECO:0000256" key="1">
    <source>
        <dbReference type="SAM" id="Phobius"/>
    </source>
</evidence>
<gene>
    <name evidence="2" type="ORF">AKO1_012804</name>
</gene>
<keyword evidence="1" id="KW-0812">Transmembrane</keyword>
<dbReference type="EMBL" id="JAOPGA020000741">
    <property type="protein sequence ID" value="KAL0481250.1"/>
    <property type="molecule type" value="Genomic_DNA"/>
</dbReference>
<dbReference type="AlphaFoldDB" id="A0AAW2YVU4"/>